<dbReference type="GO" id="GO:0005643">
    <property type="term" value="C:nuclear pore"/>
    <property type="evidence" value="ECO:0007669"/>
    <property type="project" value="TreeGrafter"/>
</dbReference>
<keyword evidence="5" id="KW-1185">Reference proteome</keyword>
<dbReference type="OrthoDB" id="361283at2759"/>
<name>A0A8B8IHW3_VANTA</name>
<keyword evidence="1" id="KW-0472">Membrane</keyword>
<dbReference type="InterPro" id="IPR055096">
    <property type="entry name" value="Ig_NUP210_1st"/>
</dbReference>
<dbReference type="PANTHER" id="PTHR23019:SF0">
    <property type="entry name" value="NUCLEAR PORE MEMBRANE GLYCOPROTEIN 210"/>
    <property type="match status" value="1"/>
</dbReference>
<proteinExistence type="predicted"/>
<feature type="signal peptide" evidence="2">
    <location>
        <begin position="1"/>
        <end position="23"/>
    </location>
</feature>
<dbReference type="Pfam" id="PF22967">
    <property type="entry name" value="Ig_NUP210_1st"/>
    <property type="match status" value="1"/>
</dbReference>
<feature type="transmembrane region" description="Helical" evidence="1">
    <location>
        <begin position="1610"/>
        <end position="1638"/>
    </location>
</feature>
<evidence type="ECO:0000313" key="5">
    <source>
        <dbReference type="Proteomes" id="UP001652626"/>
    </source>
</evidence>
<feature type="domain" description="NUP210 Ig-like" evidence="4">
    <location>
        <begin position="123"/>
        <end position="220"/>
    </location>
</feature>
<feature type="chain" id="PRO_5045664196" evidence="2">
    <location>
        <begin position="24"/>
        <end position="1708"/>
    </location>
</feature>
<keyword evidence="1" id="KW-1133">Transmembrane helix</keyword>
<accession>A0A8B8IHW3</accession>
<dbReference type="OMA" id="GQRFHAT"/>
<evidence type="ECO:0000259" key="3">
    <source>
        <dbReference type="Pfam" id="PF22967"/>
    </source>
</evidence>
<dbReference type="InterPro" id="IPR045197">
    <property type="entry name" value="NUP210-like"/>
</dbReference>
<gene>
    <name evidence="6" type="primary">Gp210</name>
</gene>
<protein>
    <submittedName>
        <fullName evidence="6">Nuclear pore membrane glycoprotein 210</fullName>
    </submittedName>
</protein>
<keyword evidence="2" id="KW-0732">Signal</keyword>
<sequence>MGHLHKTIGVFITFYCLTIICDSAKINTPRVLLPWFENLNVNFTFEIIEGGCYSWSLSRDDIIDIEPLYDDTWGHCSRAARVSVSKISVPPGLVIILAEDVNTGEILRGDVDIDKIASLKILSTTRDLYLEQAPEAFECVAYDEKGNKFTTLEGVSFTWTINNVGSMYGQNPLVNLIRWSDTDYEAPKGVDELEYHGLHSYSVLLYGQAMGEALVTVCLGHICTDLNLRVVASVVLTPATAFIVPGDTLRYRVVRAQAGRLTMQDVADTIYNMKVPDTSVAVLEDTISLVRGVEVGTSLVHLMSGVTNVATATLSVVEPFSIRVTIRPSNLLIHGDVFIIHCIVFDEEGHAITAGQEMLIRLTVEGDANVDLLRSTENGTITDAVAQNAGDFTVTARLYSIAGRTLFKKVEGQASAVVVDPLEIVPPELFIAWTDTTQDFQLHHRGGGKEDVTWSESETSSSALSLAPTGKLTVRGIGHLEVRVHLTKYPHIRATGSAWAAAAEAVRVSSSGAARVGRAHALHVALTHAHPHTAELHNFHRCNCDSFAVSLLEGPEPQNVTAATWIEPMEGACCVLQCAWASRGVSTVRVSRGRAGDTARVAVRAAPALLWPGHVAALVGATLPVVAEGEALSPQSSDARVTSLSARDETSPLRYPDAQLFTVSCRRKGDGRLELVSFTEDEKESVELEASCAPHVSRIRLEPPDTPGNCSGGPRIWLRPGQEVMVKVTLFDAIGRELLDEQGPSVSWEVQPNHVGIEYRSNDRLFVETNPEFAPVPVPHKYYQLVVASEQAIGWSGVLKAAIPDATATIQAKVVAPLKCEPLKVNTAWESESVPNIATITGGSGKYSVEMPKGVTASVEGGRLSATVPAPGSYDLHVIDLCVGGERQLVEVNVEEVLSVEVSTARAVCVDGCVPISALVKGISHRYLSTSREPDWKTTGQIVVKDGNLCGLNEGSGRVRASFGGVWSPEVEVVVFPALRVEPATARLPAGGRVQLRRVGGPPAHLAALHYRAASGHDHLQVSSTGLAQGLSTGTARVRLVALDIANVELASAEAEIEVVPIANLRVRAATQTLLVGRPGPVWLTAGGLSAGALGSLQPAPRVTWGLRDPAAARLYTSHVDDLLERSVVEGLSVRVVPLKPGVITLDVRVRNMGQIAETRSWDSTIEILGVSDIRTSIDGLSRDFTSGDSLALAVGAMVRLKSIPRGTWSAYEDGAFEVNNNGDVRGLRPGHGVIVVKHKDERNNIDREAVIHVEVSKPHYCTAEPAGDADEAGVRLVLRSALGRELLAPQADVARVAPRAAPPRRAADSALGSELVMTGLDAVGAFMVFQSSIGGTTVTDEVWVVGSDISANKVVATGSWAICLEGVGWRAPPHISLYPGAGVTLAVLDADAPARHALRLDRPPTSLTVHQIPMNRMEFLPGEWPSSFVPLTIEGSGLTSSPLLCTEEQKYALESIQVELPYSCRTKAPHTAQATLNIADGQLGCSIVTASQVTEASEVELCAEWGVARTCTKVQLLPQIKVSETKVSLLNPPTTFTVSGHPHALKLVKINTSPGLKLEMNTNDGEINVLVKSETVTCGIGWVNVISKLTSQDIKVDVERECDIACGTLLGALLTLMMPYLPTLVTVLAIAAGYLYVQSRLNKKGRIQMPTEPAKTVIPETSPLRSRTWSRSPYAAGGPASPVYGDTSVLPDASFSPNSTRIHSRFL</sequence>
<dbReference type="PANTHER" id="PTHR23019">
    <property type="entry name" value="NUCLEAR PORE MEMBRANE GLYCOPROTEIN GP210-RELATED"/>
    <property type="match status" value="1"/>
</dbReference>
<organism evidence="5 6">
    <name type="scientific">Vanessa tameamea</name>
    <name type="common">Kamehameha butterfly</name>
    <dbReference type="NCBI Taxonomy" id="334116"/>
    <lineage>
        <taxon>Eukaryota</taxon>
        <taxon>Metazoa</taxon>
        <taxon>Ecdysozoa</taxon>
        <taxon>Arthropoda</taxon>
        <taxon>Hexapoda</taxon>
        <taxon>Insecta</taxon>
        <taxon>Pterygota</taxon>
        <taxon>Neoptera</taxon>
        <taxon>Endopterygota</taxon>
        <taxon>Lepidoptera</taxon>
        <taxon>Glossata</taxon>
        <taxon>Ditrysia</taxon>
        <taxon>Papilionoidea</taxon>
        <taxon>Nymphalidae</taxon>
        <taxon>Nymphalinae</taxon>
        <taxon>Vanessa</taxon>
    </lineage>
</organism>
<dbReference type="GeneID" id="113400328"/>
<dbReference type="InterPro" id="IPR055097">
    <property type="entry name" value="Ig_NUP210_2nd"/>
</dbReference>
<evidence type="ECO:0000256" key="2">
    <source>
        <dbReference type="SAM" id="SignalP"/>
    </source>
</evidence>
<reference evidence="6" key="1">
    <citation type="submission" date="2025-08" db="UniProtKB">
        <authorList>
            <consortium name="RefSeq"/>
        </authorList>
    </citation>
    <scope>IDENTIFICATION</scope>
    <source>
        <tissue evidence="6">Whole body</tissue>
    </source>
</reference>
<evidence type="ECO:0000256" key="1">
    <source>
        <dbReference type="SAM" id="Phobius"/>
    </source>
</evidence>
<keyword evidence="1" id="KW-0812">Transmembrane</keyword>
<dbReference type="Proteomes" id="UP001652626">
    <property type="component" value="Chromosome 17"/>
</dbReference>
<dbReference type="RefSeq" id="XP_026495641.2">
    <property type="nucleotide sequence ID" value="XM_026639856.2"/>
</dbReference>
<dbReference type="Pfam" id="PF22969">
    <property type="entry name" value="Ig_NUP210_2nd"/>
    <property type="match status" value="1"/>
</dbReference>
<evidence type="ECO:0000313" key="6">
    <source>
        <dbReference type="RefSeq" id="XP_026495641.2"/>
    </source>
</evidence>
<evidence type="ECO:0000259" key="4">
    <source>
        <dbReference type="Pfam" id="PF22969"/>
    </source>
</evidence>
<feature type="domain" description="NUP210 Ig-like" evidence="3">
    <location>
        <begin position="24"/>
        <end position="114"/>
    </location>
</feature>